<dbReference type="GO" id="GO:0005524">
    <property type="term" value="F:ATP binding"/>
    <property type="evidence" value="ECO:0007669"/>
    <property type="project" value="UniProtKB-KW"/>
</dbReference>
<evidence type="ECO:0000256" key="6">
    <source>
        <dbReference type="ARBA" id="ARBA00022777"/>
    </source>
</evidence>
<evidence type="ECO:0000256" key="1">
    <source>
        <dbReference type="ARBA" id="ARBA00000085"/>
    </source>
</evidence>
<evidence type="ECO:0000256" key="8">
    <source>
        <dbReference type="ARBA" id="ARBA00023012"/>
    </source>
</evidence>
<feature type="transmembrane region" description="Helical" evidence="10">
    <location>
        <begin position="123"/>
        <end position="143"/>
    </location>
</feature>
<dbReference type="PANTHER" id="PTHR24421">
    <property type="entry name" value="NITRATE/NITRITE SENSOR PROTEIN NARX-RELATED"/>
    <property type="match status" value="1"/>
</dbReference>
<evidence type="ECO:0000256" key="9">
    <source>
        <dbReference type="SAM" id="MobiDB-lite"/>
    </source>
</evidence>
<feature type="domain" description="Histidine kinase/HSP90-like ATPase" evidence="11">
    <location>
        <begin position="318"/>
        <end position="407"/>
    </location>
</feature>
<dbReference type="EC" id="2.7.13.3" evidence="2"/>
<comment type="caution">
    <text evidence="13">The sequence shown here is derived from an EMBL/GenBank/DDBJ whole genome shotgun (WGS) entry which is preliminary data.</text>
</comment>
<dbReference type="CDD" id="cd16917">
    <property type="entry name" value="HATPase_UhpB-NarQ-NarX-like"/>
    <property type="match status" value="1"/>
</dbReference>
<keyword evidence="10" id="KW-0472">Membrane</keyword>
<feature type="region of interest" description="Disordered" evidence="9">
    <location>
        <begin position="253"/>
        <end position="274"/>
    </location>
</feature>
<feature type="transmembrane region" description="Helical" evidence="10">
    <location>
        <begin position="61"/>
        <end position="79"/>
    </location>
</feature>
<organism evidence="13 14">
    <name type="scientific">Kineosphaera limosa NBRC 100340</name>
    <dbReference type="NCBI Taxonomy" id="1184609"/>
    <lineage>
        <taxon>Bacteria</taxon>
        <taxon>Bacillati</taxon>
        <taxon>Actinomycetota</taxon>
        <taxon>Actinomycetes</taxon>
        <taxon>Micrococcales</taxon>
        <taxon>Dermatophilaceae</taxon>
        <taxon>Kineosphaera</taxon>
    </lineage>
</organism>
<dbReference type="GO" id="GO:0016020">
    <property type="term" value="C:membrane"/>
    <property type="evidence" value="ECO:0007669"/>
    <property type="project" value="InterPro"/>
</dbReference>
<keyword evidence="3" id="KW-0597">Phosphoprotein</keyword>
<feature type="transmembrane region" description="Helical" evidence="10">
    <location>
        <begin position="29"/>
        <end position="49"/>
    </location>
</feature>
<proteinExistence type="predicted"/>
<gene>
    <name evidence="13" type="ORF">KILIM_082_00190</name>
</gene>
<keyword evidence="4" id="KW-0808">Transferase</keyword>
<evidence type="ECO:0000256" key="5">
    <source>
        <dbReference type="ARBA" id="ARBA00022741"/>
    </source>
</evidence>
<protein>
    <recommendedName>
        <fullName evidence="2">histidine kinase</fullName>
        <ecNumber evidence="2">2.7.13.3</ecNumber>
    </recommendedName>
</protein>
<accession>K6X0F0</accession>
<evidence type="ECO:0000256" key="3">
    <source>
        <dbReference type="ARBA" id="ARBA00022553"/>
    </source>
</evidence>
<dbReference type="Proteomes" id="UP000008366">
    <property type="component" value="Unassembled WGS sequence"/>
</dbReference>
<reference evidence="13 14" key="1">
    <citation type="submission" date="2012-08" db="EMBL/GenBank/DDBJ databases">
        <title>Whole genome shotgun sequence of Kineosphaera limosa NBRC 100340.</title>
        <authorList>
            <person name="Yoshida I."/>
            <person name="Isaki S."/>
            <person name="Hosoyama A."/>
            <person name="Tsuchikane K."/>
            <person name="Katsumata H."/>
            <person name="Ando Y."/>
            <person name="Ohji S."/>
            <person name="Hamada M."/>
            <person name="Tamura T."/>
            <person name="Yamazoe A."/>
            <person name="Yamazaki S."/>
            <person name="Fujita N."/>
        </authorList>
    </citation>
    <scope>NUCLEOTIDE SEQUENCE [LARGE SCALE GENOMIC DNA]</scope>
    <source>
        <strain evidence="13 14">NBRC 100340</strain>
    </source>
</reference>
<dbReference type="GO" id="GO:0000155">
    <property type="term" value="F:phosphorelay sensor kinase activity"/>
    <property type="evidence" value="ECO:0007669"/>
    <property type="project" value="InterPro"/>
</dbReference>
<sequence>MRVAFVIAVIAPALLLVYPGLDADEPVRSAVLVDVVTAIVAAAVIFIAASRGPSRRSWQPLLGLVALLWVASVLILHFMDVPWLHWPGTTSWMVAVAAGMLTSSVGLVHWAVWEGHKRSLRDWLPSVPATAWWAFVFAATATLSPLTEGWRNGAVFIPGMFILTTMAIGVGLGVRGQRLRLTRQRVQVRDRERRAMARELHDVIAHEVAGIVVMAQAVQGATPDPTSRQALARIEAAGERALQGIRAIVATSREDEPTVGRAGRGNRKPHTESLDDVGRLVDDFEHTTSATVRLHRRGALDGSESGGGSVSAPIAGAAYRIVAESLGNVRRHGRDVTHVDVVLELTGRTLVIEVCDDGAATTLTSVEDADGWGLPGIAERADLVGGRVETGPRPQGGWRVRAELPLRGPGA</sequence>
<dbReference type="Gene3D" id="3.30.565.10">
    <property type="entry name" value="Histidine kinase-like ATPase, C-terminal domain"/>
    <property type="match status" value="1"/>
</dbReference>
<evidence type="ECO:0000256" key="10">
    <source>
        <dbReference type="SAM" id="Phobius"/>
    </source>
</evidence>
<keyword evidence="7" id="KW-0067">ATP-binding</keyword>
<evidence type="ECO:0000259" key="12">
    <source>
        <dbReference type="Pfam" id="PF07730"/>
    </source>
</evidence>
<keyword evidence="8" id="KW-0902">Two-component regulatory system</keyword>
<dbReference type="AlphaFoldDB" id="K6X0F0"/>
<name>K6X0F0_9MICO</name>
<evidence type="ECO:0000256" key="4">
    <source>
        <dbReference type="ARBA" id="ARBA00022679"/>
    </source>
</evidence>
<dbReference type="EMBL" id="BAHD01000082">
    <property type="protein sequence ID" value="GAB97802.1"/>
    <property type="molecule type" value="Genomic_DNA"/>
</dbReference>
<dbReference type="OrthoDB" id="5241784at2"/>
<feature type="transmembrane region" description="Helical" evidence="10">
    <location>
        <begin position="91"/>
        <end position="111"/>
    </location>
</feature>
<dbReference type="GO" id="GO:0046983">
    <property type="term" value="F:protein dimerization activity"/>
    <property type="evidence" value="ECO:0007669"/>
    <property type="project" value="InterPro"/>
</dbReference>
<evidence type="ECO:0000256" key="7">
    <source>
        <dbReference type="ARBA" id="ARBA00022840"/>
    </source>
</evidence>
<dbReference type="Gene3D" id="1.20.5.1930">
    <property type="match status" value="1"/>
</dbReference>
<keyword evidence="10" id="KW-0812">Transmembrane</keyword>
<dbReference type="STRING" id="1184609.KILIM_082_00190"/>
<keyword evidence="6 13" id="KW-0418">Kinase</keyword>
<dbReference type="PANTHER" id="PTHR24421:SF10">
    <property type="entry name" value="NITRATE_NITRITE SENSOR PROTEIN NARQ"/>
    <property type="match status" value="1"/>
</dbReference>
<keyword evidence="5" id="KW-0547">Nucleotide-binding</keyword>
<dbReference type="eggNOG" id="COG4585">
    <property type="taxonomic scope" value="Bacteria"/>
</dbReference>
<keyword evidence="10" id="KW-1133">Transmembrane helix</keyword>
<dbReference type="RefSeq" id="WP_006594334.1">
    <property type="nucleotide sequence ID" value="NZ_BAHD01000082.1"/>
</dbReference>
<evidence type="ECO:0000259" key="11">
    <source>
        <dbReference type="Pfam" id="PF02518"/>
    </source>
</evidence>
<dbReference type="Pfam" id="PF02518">
    <property type="entry name" value="HATPase_c"/>
    <property type="match status" value="1"/>
</dbReference>
<comment type="catalytic activity">
    <reaction evidence="1">
        <text>ATP + protein L-histidine = ADP + protein N-phospho-L-histidine.</text>
        <dbReference type="EC" id="2.7.13.3"/>
    </reaction>
</comment>
<dbReference type="SUPFAM" id="SSF55874">
    <property type="entry name" value="ATPase domain of HSP90 chaperone/DNA topoisomerase II/histidine kinase"/>
    <property type="match status" value="1"/>
</dbReference>
<dbReference type="InterPro" id="IPR011712">
    <property type="entry name" value="Sig_transdc_His_kin_sub3_dim/P"/>
</dbReference>
<evidence type="ECO:0000313" key="13">
    <source>
        <dbReference type="EMBL" id="GAB97802.1"/>
    </source>
</evidence>
<dbReference type="InterPro" id="IPR003594">
    <property type="entry name" value="HATPase_dom"/>
</dbReference>
<feature type="transmembrane region" description="Helical" evidence="10">
    <location>
        <begin position="155"/>
        <end position="174"/>
    </location>
</feature>
<dbReference type="Pfam" id="PF07730">
    <property type="entry name" value="HisKA_3"/>
    <property type="match status" value="1"/>
</dbReference>
<evidence type="ECO:0000256" key="2">
    <source>
        <dbReference type="ARBA" id="ARBA00012438"/>
    </source>
</evidence>
<evidence type="ECO:0000313" key="14">
    <source>
        <dbReference type="Proteomes" id="UP000008366"/>
    </source>
</evidence>
<dbReference type="InterPro" id="IPR036890">
    <property type="entry name" value="HATPase_C_sf"/>
</dbReference>
<feature type="domain" description="Signal transduction histidine kinase subgroup 3 dimerisation and phosphoacceptor" evidence="12">
    <location>
        <begin position="192"/>
        <end position="255"/>
    </location>
</feature>
<dbReference type="InterPro" id="IPR050482">
    <property type="entry name" value="Sensor_HK_TwoCompSys"/>
</dbReference>
<keyword evidence="14" id="KW-1185">Reference proteome</keyword>